<protein>
    <submittedName>
        <fullName evidence="1">Uncharacterized protein</fullName>
    </submittedName>
</protein>
<dbReference type="EMBL" id="BGZK01000326">
    <property type="protein sequence ID" value="GBP36970.1"/>
    <property type="molecule type" value="Genomic_DNA"/>
</dbReference>
<gene>
    <name evidence="1" type="ORF">EVAR_96963_1</name>
</gene>
<accession>A0A4C1VEJ0</accession>
<proteinExistence type="predicted"/>
<keyword evidence="2" id="KW-1185">Reference proteome</keyword>
<comment type="caution">
    <text evidence="1">The sequence shown here is derived from an EMBL/GenBank/DDBJ whole genome shotgun (WGS) entry which is preliminary data.</text>
</comment>
<sequence>MRLLFHDKTWDQCTDVAVVPVLLAKEHLVNVCQRRDGTDGCSQCSVARIEPCDGGIPFPRSIYNFVADEHRSAGGSWEEPVSAVRNAPLRRSQRLNNTLDSRLNAVQSCGPANVTSSAVWSRRAEQLTSINTNILCGECVLTSCTISRSTRTSGRQRVRRRD</sequence>
<evidence type="ECO:0000313" key="1">
    <source>
        <dbReference type="EMBL" id="GBP36970.1"/>
    </source>
</evidence>
<name>A0A4C1VEJ0_EUMVA</name>
<dbReference type="Proteomes" id="UP000299102">
    <property type="component" value="Unassembled WGS sequence"/>
</dbReference>
<reference evidence="1 2" key="1">
    <citation type="journal article" date="2019" name="Commun. Biol.">
        <title>The bagworm genome reveals a unique fibroin gene that provides high tensile strength.</title>
        <authorList>
            <person name="Kono N."/>
            <person name="Nakamura H."/>
            <person name="Ohtoshi R."/>
            <person name="Tomita M."/>
            <person name="Numata K."/>
            <person name="Arakawa K."/>
        </authorList>
    </citation>
    <scope>NUCLEOTIDE SEQUENCE [LARGE SCALE GENOMIC DNA]</scope>
</reference>
<dbReference type="AlphaFoldDB" id="A0A4C1VEJ0"/>
<organism evidence="1 2">
    <name type="scientific">Eumeta variegata</name>
    <name type="common">Bagworm moth</name>
    <name type="synonym">Eumeta japonica</name>
    <dbReference type="NCBI Taxonomy" id="151549"/>
    <lineage>
        <taxon>Eukaryota</taxon>
        <taxon>Metazoa</taxon>
        <taxon>Ecdysozoa</taxon>
        <taxon>Arthropoda</taxon>
        <taxon>Hexapoda</taxon>
        <taxon>Insecta</taxon>
        <taxon>Pterygota</taxon>
        <taxon>Neoptera</taxon>
        <taxon>Endopterygota</taxon>
        <taxon>Lepidoptera</taxon>
        <taxon>Glossata</taxon>
        <taxon>Ditrysia</taxon>
        <taxon>Tineoidea</taxon>
        <taxon>Psychidae</taxon>
        <taxon>Oiketicinae</taxon>
        <taxon>Eumeta</taxon>
    </lineage>
</organism>
<evidence type="ECO:0000313" key="2">
    <source>
        <dbReference type="Proteomes" id="UP000299102"/>
    </source>
</evidence>
<dbReference type="OrthoDB" id="28697at2759"/>